<gene>
    <name evidence="1" type="ORF">HOLleu_42447</name>
</gene>
<reference evidence="1" key="1">
    <citation type="submission" date="2021-10" db="EMBL/GenBank/DDBJ databases">
        <title>Tropical sea cucumber genome reveals ecological adaptation and Cuvierian tubules defense mechanism.</title>
        <authorList>
            <person name="Chen T."/>
        </authorList>
    </citation>
    <scope>NUCLEOTIDE SEQUENCE</scope>
    <source>
        <strain evidence="1">Nanhai2018</strain>
        <tissue evidence="1">Muscle</tissue>
    </source>
</reference>
<evidence type="ECO:0000313" key="1">
    <source>
        <dbReference type="EMBL" id="KAJ8019157.1"/>
    </source>
</evidence>
<dbReference type="AlphaFoldDB" id="A0A9Q1BC62"/>
<sequence length="93" mass="10533">MCALCKCLNFFKGGKGRPKVTIPLNQQELLYQQGYTASQKAKVFKCPKSVVYKTCYKNNIKFRDRYSNITDSALERAVAGIYKKKNPNSGTEV</sequence>
<proteinExistence type="predicted"/>
<keyword evidence="2" id="KW-1185">Reference proteome</keyword>
<evidence type="ECO:0000313" key="2">
    <source>
        <dbReference type="Proteomes" id="UP001152320"/>
    </source>
</evidence>
<name>A0A9Q1BC62_HOLLE</name>
<protein>
    <submittedName>
        <fullName evidence="1">Uncharacterized protein</fullName>
    </submittedName>
</protein>
<organism evidence="1 2">
    <name type="scientific">Holothuria leucospilota</name>
    <name type="common">Black long sea cucumber</name>
    <name type="synonym">Mertensiothuria leucospilota</name>
    <dbReference type="NCBI Taxonomy" id="206669"/>
    <lineage>
        <taxon>Eukaryota</taxon>
        <taxon>Metazoa</taxon>
        <taxon>Echinodermata</taxon>
        <taxon>Eleutherozoa</taxon>
        <taxon>Echinozoa</taxon>
        <taxon>Holothuroidea</taxon>
        <taxon>Aspidochirotacea</taxon>
        <taxon>Aspidochirotida</taxon>
        <taxon>Holothuriidae</taxon>
        <taxon>Holothuria</taxon>
    </lineage>
</organism>
<accession>A0A9Q1BC62</accession>
<comment type="caution">
    <text evidence="1">The sequence shown here is derived from an EMBL/GenBank/DDBJ whole genome shotgun (WGS) entry which is preliminary data.</text>
</comment>
<dbReference type="Proteomes" id="UP001152320">
    <property type="component" value="Unassembled WGS sequence"/>
</dbReference>
<dbReference type="EMBL" id="JAIZAY010000074">
    <property type="protein sequence ID" value="KAJ8019157.1"/>
    <property type="molecule type" value="Genomic_DNA"/>
</dbReference>